<sequence length="346" mass="39207">MFPTILPVCLLLCLSTAQNISSRQSPRSPLNKRAEIEITGLPVWGTDPPAPITDDDIDRYIDQIAEMSQLIVDKINPEDAIFLQWFGDPAFYFNVIDIYNRIAKIKENIQGGMKLRIEVTNRDRKRSEINARATLGEQLNMGSREITTALYLTELEIPTIRLYNAWKTTPSFLEVGLVVGGADMKYLDKINYSRQGILFHELAHLVGDSKRFAPVMPGGHTMDTRPYGATRGNAQDINFLKTAFREPSDTMLKEMGAYDPKYCLPLPQLTDGPLYAIHNADTYSNFAFGWNRDQAIRPTYGNLGAIYKNAIGGDPLSNIKPPFRNMGRDSDIVFEWWRALKRKLPR</sequence>
<dbReference type="Proteomes" id="UP000701801">
    <property type="component" value="Unassembled WGS sequence"/>
</dbReference>
<reference evidence="2" key="1">
    <citation type="submission" date="2021-07" db="EMBL/GenBank/DDBJ databases">
        <authorList>
            <person name="Durling M."/>
        </authorList>
    </citation>
    <scope>NUCLEOTIDE SEQUENCE</scope>
</reference>
<protein>
    <submittedName>
        <fullName evidence="2">Uncharacterized protein</fullName>
    </submittedName>
</protein>
<dbReference type="AlphaFoldDB" id="A0A9N9LZI3"/>
<comment type="caution">
    <text evidence="2">The sequence shown here is derived from an EMBL/GenBank/DDBJ whole genome shotgun (WGS) entry which is preliminary data.</text>
</comment>
<dbReference type="EMBL" id="CAJVRM010000744">
    <property type="protein sequence ID" value="CAG8983929.1"/>
    <property type="molecule type" value="Genomic_DNA"/>
</dbReference>
<organism evidence="2 3">
    <name type="scientific">Hymenoscyphus albidus</name>
    <dbReference type="NCBI Taxonomy" id="595503"/>
    <lineage>
        <taxon>Eukaryota</taxon>
        <taxon>Fungi</taxon>
        <taxon>Dikarya</taxon>
        <taxon>Ascomycota</taxon>
        <taxon>Pezizomycotina</taxon>
        <taxon>Leotiomycetes</taxon>
        <taxon>Helotiales</taxon>
        <taxon>Helotiaceae</taxon>
        <taxon>Hymenoscyphus</taxon>
    </lineage>
</organism>
<evidence type="ECO:0000313" key="3">
    <source>
        <dbReference type="Proteomes" id="UP000701801"/>
    </source>
</evidence>
<dbReference type="OrthoDB" id="10306794at2759"/>
<gene>
    <name evidence="2" type="ORF">HYALB_00006896</name>
</gene>
<proteinExistence type="predicted"/>
<keyword evidence="3" id="KW-1185">Reference proteome</keyword>
<dbReference type="GO" id="GO:0008237">
    <property type="term" value="F:metallopeptidase activity"/>
    <property type="evidence" value="ECO:0007669"/>
    <property type="project" value="InterPro"/>
</dbReference>
<keyword evidence="1" id="KW-0732">Signal</keyword>
<accession>A0A9N9LZI3</accession>
<dbReference type="InterPro" id="IPR024079">
    <property type="entry name" value="MetalloPept_cat_dom_sf"/>
</dbReference>
<name>A0A9N9LZI3_9HELO</name>
<evidence type="ECO:0000313" key="2">
    <source>
        <dbReference type="EMBL" id="CAG8983929.1"/>
    </source>
</evidence>
<dbReference type="Gene3D" id="3.40.390.10">
    <property type="entry name" value="Collagenase (Catalytic Domain)"/>
    <property type="match status" value="1"/>
</dbReference>
<evidence type="ECO:0000256" key="1">
    <source>
        <dbReference type="SAM" id="SignalP"/>
    </source>
</evidence>
<feature type="signal peptide" evidence="1">
    <location>
        <begin position="1"/>
        <end position="17"/>
    </location>
</feature>
<feature type="chain" id="PRO_5040224829" evidence="1">
    <location>
        <begin position="18"/>
        <end position="346"/>
    </location>
</feature>